<sequence length="145" mass="17451">METRRARRVVLPINPSLVTVPEHSDEMVEELKAKLNRYYEQLQHEFQPNICKVANDLVTVKQQVIYREQMRRKNYLKIYGLISFPADTNAFAKLKEMMTFLTPLCQYDWWPKKLGERFRYEMRRVSGFLEMLKSIKNMKIGRETK</sequence>
<protein>
    <submittedName>
        <fullName evidence="1 3">Uncharacterized protein</fullName>
    </submittedName>
</protein>
<accession>A0A0N4VFV2</accession>
<organism evidence="3">
    <name type="scientific">Enterobius vermicularis</name>
    <name type="common">Human pinworm</name>
    <dbReference type="NCBI Taxonomy" id="51028"/>
    <lineage>
        <taxon>Eukaryota</taxon>
        <taxon>Metazoa</taxon>
        <taxon>Ecdysozoa</taxon>
        <taxon>Nematoda</taxon>
        <taxon>Chromadorea</taxon>
        <taxon>Rhabditida</taxon>
        <taxon>Spirurina</taxon>
        <taxon>Oxyuridomorpha</taxon>
        <taxon>Oxyuroidea</taxon>
        <taxon>Oxyuridae</taxon>
        <taxon>Enterobius</taxon>
    </lineage>
</organism>
<proteinExistence type="predicted"/>
<name>A0A0N4VFV2_ENTVE</name>
<reference evidence="1 2" key="2">
    <citation type="submission" date="2018-10" db="EMBL/GenBank/DDBJ databases">
        <authorList>
            <consortium name="Pathogen Informatics"/>
        </authorList>
    </citation>
    <scope>NUCLEOTIDE SEQUENCE [LARGE SCALE GENOMIC DNA]</scope>
</reference>
<evidence type="ECO:0000313" key="2">
    <source>
        <dbReference type="Proteomes" id="UP000274131"/>
    </source>
</evidence>
<dbReference type="EMBL" id="UXUI01009771">
    <property type="protein sequence ID" value="VDD94290.1"/>
    <property type="molecule type" value="Genomic_DNA"/>
</dbReference>
<dbReference type="WBParaSite" id="EVEC_0000963101-mRNA-1">
    <property type="protein sequence ID" value="EVEC_0000963101-mRNA-1"/>
    <property type="gene ID" value="EVEC_0000963101"/>
</dbReference>
<dbReference type="Proteomes" id="UP000274131">
    <property type="component" value="Unassembled WGS sequence"/>
</dbReference>
<evidence type="ECO:0000313" key="1">
    <source>
        <dbReference type="EMBL" id="VDD94290.1"/>
    </source>
</evidence>
<gene>
    <name evidence="1" type="ORF">EVEC_LOCUS9041</name>
</gene>
<dbReference type="AlphaFoldDB" id="A0A0N4VFV2"/>
<reference evidence="3" key="1">
    <citation type="submission" date="2017-02" db="UniProtKB">
        <authorList>
            <consortium name="WormBaseParasite"/>
        </authorList>
    </citation>
    <scope>IDENTIFICATION</scope>
</reference>
<keyword evidence="2" id="KW-1185">Reference proteome</keyword>
<evidence type="ECO:0000313" key="3">
    <source>
        <dbReference type="WBParaSite" id="EVEC_0000963101-mRNA-1"/>
    </source>
</evidence>